<comment type="cofactor">
    <cofactor evidence="1">
        <name>thiamine diphosphate</name>
        <dbReference type="ChEBI" id="CHEBI:58937"/>
    </cofactor>
</comment>
<evidence type="ECO:0000313" key="5">
    <source>
        <dbReference type="EMBL" id="SVE01097.1"/>
    </source>
</evidence>
<organism evidence="5">
    <name type="scientific">marine metagenome</name>
    <dbReference type="NCBI Taxonomy" id="408172"/>
    <lineage>
        <taxon>unclassified sequences</taxon>
        <taxon>metagenomes</taxon>
        <taxon>ecological metagenomes</taxon>
    </lineage>
</organism>
<protein>
    <recommendedName>
        <fullName evidence="4">Dehydrogenase E1 component domain-containing protein</fullName>
    </recommendedName>
</protein>
<dbReference type="Gene3D" id="3.40.50.970">
    <property type="match status" value="1"/>
</dbReference>
<dbReference type="InterPro" id="IPR001017">
    <property type="entry name" value="DH_E1"/>
</dbReference>
<dbReference type="InterPro" id="IPR050642">
    <property type="entry name" value="PDH_E1_Alpha_Subunit"/>
</dbReference>
<name>A0A382ZZW1_9ZZZZ</name>
<sequence>MALEPDQLLDMYRRMVTIRTFDERAADELHAGNIPGAVHSYIGQEAVAVGICSALKREDKITST</sequence>
<dbReference type="Pfam" id="PF00676">
    <property type="entry name" value="E1_dh"/>
    <property type="match status" value="1"/>
</dbReference>
<dbReference type="PANTHER" id="PTHR11516">
    <property type="entry name" value="PYRUVATE DEHYDROGENASE E1 COMPONENT, ALPHA SUBUNIT BACTERIAL AND ORGANELLAR"/>
    <property type="match status" value="1"/>
</dbReference>
<dbReference type="PANTHER" id="PTHR11516:SF60">
    <property type="entry name" value="PYRUVATE DEHYDROGENASE E1 COMPONENT SUBUNIT ALPHA"/>
    <property type="match status" value="1"/>
</dbReference>
<feature type="domain" description="Dehydrogenase E1 component" evidence="4">
    <location>
        <begin position="13"/>
        <end position="63"/>
    </location>
</feature>
<accession>A0A382ZZW1</accession>
<dbReference type="EMBL" id="UINC01188064">
    <property type="protein sequence ID" value="SVE01097.1"/>
    <property type="molecule type" value="Genomic_DNA"/>
</dbReference>
<keyword evidence="2" id="KW-0560">Oxidoreductase</keyword>
<dbReference type="SUPFAM" id="SSF52518">
    <property type="entry name" value="Thiamin diphosphate-binding fold (THDP-binding)"/>
    <property type="match status" value="1"/>
</dbReference>
<evidence type="ECO:0000259" key="4">
    <source>
        <dbReference type="Pfam" id="PF00676"/>
    </source>
</evidence>
<dbReference type="InterPro" id="IPR029061">
    <property type="entry name" value="THDP-binding"/>
</dbReference>
<gene>
    <name evidence="5" type="ORF">METZ01_LOCUS453951</name>
</gene>
<dbReference type="AlphaFoldDB" id="A0A382ZZW1"/>
<keyword evidence="3" id="KW-0786">Thiamine pyrophosphate</keyword>
<reference evidence="5" key="1">
    <citation type="submission" date="2018-05" db="EMBL/GenBank/DDBJ databases">
        <authorList>
            <person name="Lanie J.A."/>
            <person name="Ng W.-L."/>
            <person name="Kazmierczak K.M."/>
            <person name="Andrzejewski T.M."/>
            <person name="Davidsen T.M."/>
            <person name="Wayne K.J."/>
            <person name="Tettelin H."/>
            <person name="Glass J.I."/>
            <person name="Rusch D."/>
            <person name="Podicherti R."/>
            <person name="Tsui H.-C.T."/>
            <person name="Winkler M.E."/>
        </authorList>
    </citation>
    <scope>NUCLEOTIDE SEQUENCE</scope>
</reference>
<evidence type="ECO:0000256" key="2">
    <source>
        <dbReference type="ARBA" id="ARBA00023002"/>
    </source>
</evidence>
<dbReference type="GO" id="GO:0006086">
    <property type="term" value="P:pyruvate decarboxylation to acetyl-CoA"/>
    <property type="evidence" value="ECO:0007669"/>
    <property type="project" value="TreeGrafter"/>
</dbReference>
<evidence type="ECO:0000256" key="1">
    <source>
        <dbReference type="ARBA" id="ARBA00001964"/>
    </source>
</evidence>
<evidence type="ECO:0000256" key="3">
    <source>
        <dbReference type="ARBA" id="ARBA00023052"/>
    </source>
</evidence>
<dbReference type="GO" id="GO:0004739">
    <property type="term" value="F:pyruvate dehydrogenase (acetyl-transferring) activity"/>
    <property type="evidence" value="ECO:0007669"/>
    <property type="project" value="TreeGrafter"/>
</dbReference>
<feature type="non-terminal residue" evidence="5">
    <location>
        <position position="64"/>
    </location>
</feature>
<proteinExistence type="predicted"/>